<proteinExistence type="predicted"/>
<keyword evidence="2" id="KW-1185">Reference proteome</keyword>
<sequence length="247" mass="27739">MHSFNSIAEISSMRWLTSLRRTRLARRLDSYPPYRAPFPGDSFKLSVEQAQANLDYLLAHRAERLAVLDELLAEENIDLRAGLAADDYTPLLDALHGWAKTAWPGIHDRKIASSKTWRSSTREGPEIAYSLIMDVAILLGELIVTRRPLFVWSLDLDPENGPAGSDPVSFDDAMDSYKRPVVQIPKGGPFPTIILDVEDIVAHKYMTARESMTWALNDFHYVVDQAVSGAHEAYWVAEAQRAAESRS</sequence>
<organism evidence="1 2">
    <name type="scientific">Bradyrhizobium jicamae</name>
    <dbReference type="NCBI Taxonomy" id="280332"/>
    <lineage>
        <taxon>Bacteria</taxon>
        <taxon>Pseudomonadati</taxon>
        <taxon>Pseudomonadota</taxon>
        <taxon>Alphaproteobacteria</taxon>
        <taxon>Hyphomicrobiales</taxon>
        <taxon>Nitrobacteraceae</taxon>
        <taxon>Bradyrhizobium</taxon>
    </lineage>
</organism>
<dbReference type="EMBL" id="LLXZ01000197">
    <property type="protein sequence ID" value="KRQ96608.1"/>
    <property type="molecule type" value="Genomic_DNA"/>
</dbReference>
<reference evidence="1 2" key="1">
    <citation type="submission" date="2014-03" db="EMBL/GenBank/DDBJ databases">
        <title>Bradyrhizobium valentinum sp. nov., isolated from effective nodules of Lupinus mariae-josephae, a lupine endemic of basic-lime soils in Eastern Spain.</title>
        <authorList>
            <person name="Duran D."/>
            <person name="Rey L."/>
            <person name="Navarro A."/>
            <person name="Busquets A."/>
            <person name="Imperial J."/>
            <person name="Ruiz-Argueso T."/>
        </authorList>
    </citation>
    <scope>NUCLEOTIDE SEQUENCE [LARGE SCALE GENOMIC DNA]</scope>
    <source>
        <strain evidence="1 2">PAC68</strain>
    </source>
</reference>
<gene>
    <name evidence="1" type="ORF">CQ12_09145</name>
</gene>
<evidence type="ECO:0000313" key="2">
    <source>
        <dbReference type="Proteomes" id="UP000050863"/>
    </source>
</evidence>
<name>A0A0R3KLJ1_9BRAD</name>
<accession>A0A0R3KLJ1</accession>
<protein>
    <submittedName>
        <fullName evidence="1">Uncharacterized protein</fullName>
    </submittedName>
</protein>
<comment type="caution">
    <text evidence="1">The sequence shown here is derived from an EMBL/GenBank/DDBJ whole genome shotgun (WGS) entry which is preliminary data.</text>
</comment>
<dbReference type="Proteomes" id="UP000050863">
    <property type="component" value="Unassembled WGS sequence"/>
</dbReference>
<dbReference type="AlphaFoldDB" id="A0A0R3KLJ1"/>
<evidence type="ECO:0000313" key="1">
    <source>
        <dbReference type="EMBL" id="KRQ96608.1"/>
    </source>
</evidence>